<dbReference type="RefSeq" id="WP_156682872.1">
    <property type="nucleotide sequence ID" value="NZ_CABWIB010000001.1"/>
</dbReference>
<sequence length="419" mass="47244">MQILKIAELNTMIKEYLESNSLLRFICVEGEASNVKYQQRHLYFTLKDKDASINCAAFNYSINNIPLDIKEGDKIKVFGNVNVYKANASVQIVSNKIEKANKLGDLYVKREELIKLYEKKGYFDKSIKKTLPLLPQTIGIVSSHTGAAIHDIINTTHKRNPNVTIYIYSAKVQGDGASTEIANGIRYFNSSNLNIDCIIVGRGGGSIEDLWAFNEVEVIEAIHESNIPIISAVGHEVDILISDYVADVRASTPTQAAEILVPLKSSLIDNLNNLKSKCNKALLNTVDKNKYKLNLLKENYQLKQFYSIQILEKINLLEKLKLDLKKELVHKLSTKDKRMELALLNNKFNTFINLKLQNSKNTLNNLATKLEKFDNSDILNRGYTITLKDGKIIKNADIKKGDKLKTIYSGNKTIESVVE</sequence>
<evidence type="ECO:0000256" key="5">
    <source>
        <dbReference type="HAMAP-Rule" id="MF_00378"/>
    </source>
</evidence>
<protein>
    <recommendedName>
        <fullName evidence="5">Exodeoxyribonuclease 7 large subunit</fullName>
        <ecNumber evidence="5">3.1.11.6</ecNumber>
    </recommendedName>
    <alternativeName>
        <fullName evidence="5">Exodeoxyribonuclease VII large subunit</fullName>
        <shortName evidence="5">Exonuclease VII large subunit</shortName>
    </alternativeName>
</protein>
<dbReference type="InterPro" id="IPR003753">
    <property type="entry name" value="Exonuc_VII_L"/>
</dbReference>
<dbReference type="InterPro" id="IPR025824">
    <property type="entry name" value="OB-fold_nuc-bd_dom"/>
</dbReference>
<dbReference type="AlphaFoldDB" id="A0A6I8MCC5"/>
<dbReference type="EMBL" id="CABWIB010000001">
    <property type="protein sequence ID" value="VWL84816.1"/>
    <property type="molecule type" value="Genomic_DNA"/>
</dbReference>
<evidence type="ECO:0000256" key="6">
    <source>
        <dbReference type="RuleBase" id="RU004355"/>
    </source>
</evidence>
<dbReference type="GO" id="GO:0005737">
    <property type="term" value="C:cytoplasm"/>
    <property type="evidence" value="ECO:0007669"/>
    <property type="project" value="UniProtKB-SubCell"/>
</dbReference>
<feature type="domain" description="Exonuclease VII large subunit C-terminal" evidence="7">
    <location>
        <begin position="122"/>
        <end position="408"/>
    </location>
</feature>
<dbReference type="Proteomes" id="UP000419017">
    <property type="component" value="Unassembled WGS sequence"/>
</dbReference>
<keyword evidence="10" id="KW-1185">Reference proteome</keyword>
<dbReference type="CDD" id="cd04489">
    <property type="entry name" value="ExoVII_LU_OBF"/>
    <property type="match status" value="1"/>
</dbReference>
<comment type="similarity">
    <text evidence="5 6">Belongs to the XseA family.</text>
</comment>
<organism evidence="9 10">
    <name type="scientific">Oceanivirga miroungae</name>
    <dbReference type="NCBI Taxonomy" id="1130046"/>
    <lineage>
        <taxon>Bacteria</taxon>
        <taxon>Fusobacteriati</taxon>
        <taxon>Fusobacteriota</taxon>
        <taxon>Fusobacteriia</taxon>
        <taxon>Fusobacteriales</taxon>
        <taxon>Leptotrichiaceae</taxon>
        <taxon>Oceanivirga</taxon>
    </lineage>
</organism>
<keyword evidence="2 5" id="KW-0540">Nuclease</keyword>
<dbReference type="NCBIfam" id="TIGR00237">
    <property type="entry name" value="xseA"/>
    <property type="match status" value="1"/>
</dbReference>
<dbReference type="GO" id="GO:0008855">
    <property type="term" value="F:exodeoxyribonuclease VII activity"/>
    <property type="evidence" value="ECO:0007669"/>
    <property type="project" value="UniProtKB-UniRule"/>
</dbReference>
<dbReference type="GO" id="GO:0003676">
    <property type="term" value="F:nucleic acid binding"/>
    <property type="evidence" value="ECO:0007669"/>
    <property type="project" value="InterPro"/>
</dbReference>
<evidence type="ECO:0000256" key="2">
    <source>
        <dbReference type="ARBA" id="ARBA00022722"/>
    </source>
</evidence>
<keyword evidence="3 5" id="KW-0378">Hydrolase</keyword>
<evidence type="ECO:0000256" key="1">
    <source>
        <dbReference type="ARBA" id="ARBA00022490"/>
    </source>
</evidence>
<dbReference type="InterPro" id="IPR020579">
    <property type="entry name" value="Exonuc_VII_lsu_C"/>
</dbReference>
<gene>
    <name evidence="5" type="primary">xseA</name>
    <name evidence="9" type="ORF">OMES3154_00069</name>
</gene>
<dbReference type="Pfam" id="PF02601">
    <property type="entry name" value="Exonuc_VII_L"/>
    <property type="match status" value="1"/>
</dbReference>
<evidence type="ECO:0000259" key="7">
    <source>
        <dbReference type="Pfam" id="PF02601"/>
    </source>
</evidence>
<keyword evidence="4 5" id="KW-0269">Exonuclease</keyword>
<dbReference type="PANTHER" id="PTHR30008">
    <property type="entry name" value="EXODEOXYRIBONUCLEASE 7 LARGE SUBUNIT"/>
    <property type="match status" value="1"/>
</dbReference>
<dbReference type="GO" id="GO:0009318">
    <property type="term" value="C:exodeoxyribonuclease VII complex"/>
    <property type="evidence" value="ECO:0007669"/>
    <property type="project" value="UniProtKB-UniRule"/>
</dbReference>
<dbReference type="Gene3D" id="2.40.50.1010">
    <property type="match status" value="1"/>
</dbReference>
<comment type="function">
    <text evidence="5">Bidirectionally degrades single-stranded DNA into large acid-insoluble oligonucleotides, which are then degraded further into small acid-soluble oligonucleotides.</text>
</comment>
<reference evidence="9 10" key="1">
    <citation type="submission" date="2019-10" db="EMBL/GenBank/DDBJ databases">
        <authorList>
            <person name="Blom J."/>
        </authorList>
    </citation>
    <scope>NUCLEOTIDE SEQUENCE [LARGE SCALE GENOMIC DNA]</scope>
    <source>
        <strain evidence="9 10">ES3154-GLU</strain>
    </source>
</reference>
<evidence type="ECO:0000313" key="9">
    <source>
        <dbReference type="EMBL" id="VWL84816.1"/>
    </source>
</evidence>
<evidence type="ECO:0000313" key="10">
    <source>
        <dbReference type="Proteomes" id="UP000419017"/>
    </source>
</evidence>
<dbReference type="PANTHER" id="PTHR30008:SF0">
    <property type="entry name" value="EXODEOXYRIBONUCLEASE 7 LARGE SUBUNIT"/>
    <property type="match status" value="1"/>
</dbReference>
<evidence type="ECO:0000256" key="3">
    <source>
        <dbReference type="ARBA" id="ARBA00022801"/>
    </source>
</evidence>
<evidence type="ECO:0000259" key="8">
    <source>
        <dbReference type="Pfam" id="PF13742"/>
    </source>
</evidence>
<name>A0A6I8MCC5_9FUSO</name>
<accession>A0A6I8MCC5</accession>
<comment type="subunit">
    <text evidence="5">Heterooligomer composed of large and small subunits.</text>
</comment>
<keyword evidence="1 5" id="KW-0963">Cytoplasm</keyword>
<dbReference type="HAMAP" id="MF_00378">
    <property type="entry name" value="Exonuc_7_L"/>
    <property type="match status" value="1"/>
</dbReference>
<evidence type="ECO:0000256" key="4">
    <source>
        <dbReference type="ARBA" id="ARBA00022839"/>
    </source>
</evidence>
<comment type="catalytic activity">
    <reaction evidence="5 6">
        <text>Exonucleolytic cleavage in either 5'- to 3'- or 3'- to 5'-direction to yield nucleoside 5'-phosphates.</text>
        <dbReference type="EC" id="3.1.11.6"/>
    </reaction>
</comment>
<feature type="domain" description="OB-fold nucleic acid binding" evidence="8">
    <location>
        <begin position="5"/>
        <end position="97"/>
    </location>
</feature>
<proteinExistence type="inferred from homology"/>
<dbReference type="EC" id="3.1.11.6" evidence="5"/>
<comment type="subcellular location">
    <subcellularLocation>
        <location evidence="5 6">Cytoplasm</location>
    </subcellularLocation>
</comment>
<dbReference type="GO" id="GO:0006308">
    <property type="term" value="P:DNA catabolic process"/>
    <property type="evidence" value="ECO:0007669"/>
    <property type="project" value="UniProtKB-UniRule"/>
</dbReference>
<dbReference type="Pfam" id="PF13742">
    <property type="entry name" value="tRNA_anti_2"/>
    <property type="match status" value="1"/>
</dbReference>